<reference evidence="9" key="1">
    <citation type="submission" date="2025-08" db="UniProtKB">
        <authorList>
            <consortium name="Ensembl"/>
        </authorList>
    </citation>
    <scope>IDENTIFICATION</scope>
</reference>
<comment type="subcellular location">
    <subcellularLocation>
        <location evidence="1">Endosome membrane</location>
        <topology evidence="1">Peripheral membrane protein</topology>
        <orientation evidence="1">Cytoplasmic side</orientation>
    </subcellularLocation>
    <subcellularLocation>
        <location evidence="2">Late endosome membrane</location>
    </subcellularLocation>
    <subcellularLocation>
        <location evidence="3">Lysosome membrane</location>
        <topology evidence="3">Peripheral membrane protein</topology>
        <orientation evidence="3">Cytoplasmic side</orientation>
    </subcellularLocation>
</comment>
<dbReference type="PANTHER" id="PTHR23292">
    <property type="entry name" value="LIPOPOLYSACCHARIDE-INDUCED TUMOR NECROSIS FACTOR-ALPHA FACTOR"/>
    <property type="match status" value="1"/>
</dbReference>
<keyword evidence="5" id="KW-0479">Metal-binding</keyword>
<protein>
    <recommendedName>
        <fullName evidence="8">LITAF domain-containing protein</fullName>
    </recommendedName>
</protein>
<keyword evidence="7" id="KW-0472">Membrane</keyword>
<dbReference type="GO" id="GO:0098574">
    <property type="term" value="C:cytoplasmic side of lysosomal membrane"/>
    <property type="evidence" value="ECO:0007669"/>
    <property type="project" value="TreeGrafter"/>
</dbReference>
<evidence type="ECO:0000256" key="7">
    <source>
        <dbReference type="ARBA" id="ARBA00023136"/>
    </source>
</evidence>
<dbReference type="GO" id="GO:0005634">
    <property type="term" value="C:nucleus"/>
    <property type="evidence" value="ECO:0007669"/>
    <property type="project" value="TreeGrafter"/>
</dbReference>
<dbReference type="Pfam" id="PF10601">
    <property type="entry name" value="zf-LITAF-like"/>
    <property type="match status" value="1"/>
</dbReference>
<dbReference type="InterPro" id="IPR037519">
    <property type="entry name" value="LITAF_fam"/>
</dbReference>
<dbReference type="AlphaFoldDB" id="A0A8C8S6J0"/>
<sequence>MLALKWLQYISYVLFCSRCNLGCCLMPLMMNRFKDVDHYCPRCQFHIYRYNRL</sequence>
<name>A0A8C8S6J0_9SAUR</name>
<dbReference type="PROSITE" id="PS51837">
    <property type="entry name" value="LITAF"/>
    <property type="match status" value="1"/>
</dbReference>
<dbReference type="Ensembl" id="ENSPCET00000016062.1">
    <property type="protein sequence ID" value="ENSPCEP00000015509.1"/>
    <property type="gene ID" value="ENSPCEG00000012238.1"/>
</dbReference>
<evidence type="ECO:0000256" key="6">
    <source>
        <dbReference type="ARBA" id="ARBA00022833"/>
    </source>
</evidence>
<evidence type="ECO:0000313" key="10">
    <source>
        <dbReference type="Proteomes" id="UP000694393"/>
    </source>
</evidence>
<keyword evidence="6" id="KW-0862">Zinc</keyword>
<dbReference type="GO" id="GO:0098560">
    <property type="term" value="C:cytoplasmic side of late endosome membrane"/>
    <property type="evidence" value="ECO:0007669"/>
    <property type="project" value="TreeGrafter"/>
</dbReference>
<feature type="domain" description="LITAF" evidence="8">
    <location>
        <begin position="1"/>
        <end position="52"/>
    </location>
</feature>
<evidence type="ECO:0000256" key="5">
    <source>
        <dbReference type="ARBA" id="ARBA00022723"/>
    </source>
</evidence>
<dbReference type="InterPro" id="IPR006629">
    <property type="entry name" value="LITAF"/>
</dbReference>
<dbReference type="SMART" id="SM00714">
    <property type="entry name" value="LITAF"/>
    <property type="match status" value="1"/>
</dbReference>
<accession>A0A8C8S6J0</accession>
<dbReference type="Proteomes" id="UP000694393">
    <property type="component" value="Unplaced"/>
</dbReference>
<evidence type="ECO:0000256" key="1">
    <source>
        <dbReference type="ARBA" id="ARBA00004125"/>
    </source>
</evidence>
<evidence type="ECO:0000259" key="8">
    <source>
        <dbReference type="PROSITE" id="PS51837"/>
    </source>
</evidence>
<dbReference type="PANTHER" id="PTHR23292:SF47">
    <property type="entry name" value="LITAF DOMAIN-CONTAINING PROTEIN"/>
    <property type="match status" value="1"/>
</dbReference>
<evidence type="ECO:0000313" key="9">
    <source>
        <dbReference type="Ensembl" id="ENSPCEP00000015509.1"/>
    </source>
</evidence>
<organism evidence="9 10">
    <name type="scientific">Pelusios castaneus</name>
    <name type="common">West African mud turtle</name>
    <dbReference type="NCBI Taxonomy" id="367368"/>
    <lineage>
        <taxon>Eukaryota</taxon>
        <taxon>Metazoa</taxon>
        <taxon>Chordata</taxon>
        <taxon>Craniata</taxon>
        <taxon>Vertebrata</taxon>
        <taxon>Euteleostomi</taxon>
        <taxon>Archelosauria</taxon>
        <taxon>Testudinata</taxon>
        <taxon>Testudines</taxon>
        <taxon>Pleurodira</taxon>
        <taxon>Pelomedusidae</taxon>
        <taxon>Pelusios</taxon>
    </lineage>
</organism>
<evidence type="ECO:0000256" key="2">
    <source>
        <dbReference type="ARBA" id="ARBA00004414"/>
    </source>
</evidence>
<proteinExistence type="inferred from homology"/>
<reference evidence="9" key="2">
    <citation type="submission" date="2025-09" db="UniProtKB">
        <authorList>
            <consortium name="Ensembl"/>
        </authorList>
    </citation>
    <scope>IDENTIFICATION</scope>
</reference>
<keyword evidence="10" id="KW-1185">Reference proteome</keyword>
<evidence type="ECO:0000256" key="3">
    <source>
        <dbReference type="ARBA" id="ARBA00004630"/>
    </source>
</evidence>
<dbReference type="GO" id="GO:0008270">
    <property type="term" value="F:zinc ion binding"/>
    <property type="evidence" value="ECO:0007669"/>
    <property type="project" value="TreeGrafter"/>
</dbReference>
<comment type="similarity">
    <text evidence="4">Belongs to the CDIP1/LITAF family.</text>
</comment>
<evidence type="ECO:0000256" key="4">
    <source>
        <dbReference type="ARBA" id="ARBA00005975"/>
    </source>
</evidence>